<protein>
    <submittedName>
        <fullName evidence="1">Uncharacterized protein</fullName>
    </submittedName>
</protein>
<organism evidence="1 2">
    <name type="scientific">Salipiger mangrovisoli</name>
    <dbReference type="NCBI Taxonomy" id="2865933"/>
    <lineage>
        <taxon>Bacteria</taxon>
        <taxon>Pseudomonadati</taxon>
        <taxon>Pseudomonadota</taxon>
        <taxon>Alphaproteobacteria</taxon>
        <taxon>Rhodobacterales</taxon>
        <taxon>Roseobacteraceae</taxon>
        <taxon>Salipiger</taxon>
    </lineage>
</organism>
<accession>A0ABR9WW05</accession>
<sequence>MFFRTVSAWCGHPVGAQGAALHLVSALLLIPASGAGAEQIAPPLLAVVTQYVTPLMEDPALVAAVRDQNAVTAGYDDAKIAELDARWMSEIGASEIPTIAPVWENPVADLLRAQVTASGGLIREMFVMDARGLNVAVSNLTSDYWQGDEDKFLQTYGRGAGAMHAGAVDFDESSQIYMQQISVTLSDPQSGAPIGALTVGLDAEMLP</sequence>
<keyword evidence="2" id="KW-1185">Reference proteome</keyword>
<gene>
    <name evidence="1" type="ORF">IQ782_01275</name>
</gene>
<dbReference type="Proteomes" id="UP000607796">
    <property type="component" value="Unassembled WGS sequence"/>
</dbReference>
<evidence type="ECO:0000313" key="1">
    <source>
        <dbReference type="EMBL" id="MBE9635461.1"/>
    </source>
</evidence>
<comment type="caution">
    <text evidence="1">The sequence shown here is derived from an EMBL/GenBank/DDBJ whole genome shotgun (WGS) entry which is preliminary data.</text>
</comment>
<name>A0ABR9WW05_9RHOB</name>
<dbReference type="RefSeq" id="WP_194132795.1">
    <property type="nucleotide sequence ID" value="NZ_JADFFK010000001.1"/>
</dbReference>
<proteinExistence type="predicted"/>
<reference evidence="1 2" key="1">
    <citation type="journal article" date="2021" name="Int. J. Syst. Evol. Microbiol.">
        <title>Salipiger mangrovisoli sp. nov., isolated from mangrove soil and the proposal for the reclassification of Paraphaeobacter pallidus as Salipiger pallidus comb. nov.</title>
        <authorList>
            <person name="Du J."/>
            <person name="Liu Y."/>
            <person name="Pei T."/>
            <person name="Deng M.R."/>
            <person name="Zhu H."/>
        </authorList>
    </citation>
    <scope>NUCLEOTIDE SEQUENCE [LARGE SCALE GENOMIC DNA]</scope>
    <source>
        <strain evidence="1 2">6D45A</strain>
    </source>
</reference>
<dbReference type="EMBL" id="JADFFK010000001">
    <property type="protein sequence ID" value="MBE9635461.1"/>
    <property type="molecule type" value="Genomic_DNA"/>
</dbReference>
<evidence type="ECO:0000313" key="2">
    <source>
        <dbReference type="Proteomes" id="UP000607796"/>
    </source>
</evidence>